<keyword evidence="1" id="KW-0812">Transmembrane</keyword>
<dbReference type="KEGG" id="ddu:GF1_04330"/>
<dbReference type="Proteomes" id="UP001063350">
    <property type="component" value="Chromosome"/>
</dbReference>
<accession>A0A915U0B7</accession>
<evidence type="ECO:0000256" key="1">
    <source>
        <dbReference type="SAM" id="Phobius"/>
    </source>
</evidence>
<dbReference type="RefSeq" id="WP_267927986.1">
    <property type="nucleotide sequence ID" value="NZ_AP024233.1"/>
</dbReference>
<gene>
    <name evidence="2" type="ORF">GF1_04330</name>
</gene>
<sequence>MIRLIDYLRARPQALKLGCYIVLGLVLCYSLYVDKSHAHTWAEKHVPFFWSLFGFCAAGAIIGIAHWYGRSGIMTRTDYYDTSDD</sequence>
<evidence type="ECO:0000313" key="3">
    <source>
        <dbReference type="Proteomes" id="UP001063350"/>
    </source>
</evidence>
<dbReference type="AlphaFoldDB" id="A0A915U0B7"/>
<evidence type="ECO:0000313" key="2">
    <source>
        <dbReference type="EMBL" id="BCO08057.1"/>
    </source>
</evidence>
<keyword evidence="1" id="KW-1133">Transmembrane helix</keyword>
<name>A0A915U0B7_9BACT</name>
<keyword evidence="1" id="KW-0472">Membrane</keyword>
<feature type="transmembrane region" description="Helical" evidence="1">
    <location>
        <begin position="14"/>
        <end position="33"/>
    </location>
</feature>
<reference evidence="2" key="1">
    <citation type="submission" date="2020-12" db="EMBL/GenBank/DDBJ databases">
        <title>Desulfobium dissulfuricans gen. nov., sp. nov., a novel mesophilic, sulfate-reducing bacterium isolated from a deep-sea hydrothermal vent.</title>
        <authorList>
            <person name="Hashimoto Y."/>
            <person name="Tame A."/>
            <person name="Sawayama S."/>
            <person name="Miyazaki J."/>
            <person name="Takai K."/>
            <person name="Nakagawa S."/>
        </authorList>
    </citation>
    <scope>NUCLEOTIDE SEQUENCE</scope>
    <source>
        <strain evidence="2">GF1</strain>
    </source>
</reference>
<organism evidence="2 3">
    <name type="scientific">Desulfolithobacter dissulfuricans</name>
    <dbReference type="NCBI Taxonomy" id="2795293"/>
    <lineage>
        <taxon>Bacteria</taxon>
        <taxon>Pseudomonadati</taxon>
        <taxon>Thermodesulfobacteriota</taxon>
        <taxon>Desulfobulbia</taxon>
        <taxon>Desulfobulbales</taxon>
        <taxon>Desulfobulbaceae</taxon>
        <taxon>Desulfolithobacter</taxon>
    </lineage>
</organism>
<protein>
    <submittedName>
        <fullName evidence="2">Uncharacterized protein</fullName>
    </submittedName>
</protein>
<keyword evidence="3" id="KW-1185">Reference proteome</keyword>
<proteinExistence type="predicted"/>
<dbReference type="EMBL" id="AP024233">
    <property type="protein sequence ID" value="BCO08057.1"/>
    <property type="molecule type" value="Genomic_DNA"/>
</dbReference>
<feature type="transmembrane region" description="Helical" evidence="1">
    <location>
        <begin position="48"/>
        <end position="68"/>
    </location>
</feature>